<sequence>MKSIVIFSHFHSGISGCWSNPEGFWCSALTLEQVAFFYEDGNPVEPKGVGRKVLDMAYKTYESEMGGKGFAYDGGKALFTVGPLPMKKSEFTVILENLSSNRTVRGSLDGGDTKRSRRPPQCKQYTVKINYATKIQIQSIFNALQGQDSEQFNEAIRVLDVLLRQHAAKEYVYKDAEENFIATLGKSHVMIVDVCYKIDVNQLNETTLIDVRVLDAAIQVVDSEIQVMDEVVDDPDT</sequence>
<dbReference type="Proteomes" id="UP001151760">
    <property type="component" value="Unassembled WGS sequence"/>
</dbReference>
<evidence type="ECO:0000259" key="1">
    <source>
        <dbReference type="Pfam" id="PF16486"/>
    </source>
</evidence>
<name>A0ABQ5BVX1_9ASTR</name>
<dbReference type="PANTHER" id="PTHR22891">
    <property type="entry name" value="EUKARYOTIC TRANSLATION INITIATION FACTOR 2C"/>
    <property type="match status" value="1"/>
</dbReference>
<protein>
    <submittedName>
        <fullName evidence="2">Argonaute 4A-like protein</fullName>
    </submittedName>
</protein>
<feature type="domain" description="Protein argonaute N-terminal" evidence="1">
    <location>
        <begin position="43"/>
        <end position="163"/>
    </location>
</feature>
<keyword evidence="3" id="KW-1185">Reference proteome</keyword>
<gene>
    <name evidence="2" type="ORF">Tco_0877701</name>
</gene>
<comment type="caution">
    <text evidence="2">The sequence shown here is derived from an EMBL/GenBank/DDBJ whole genome shotgun (WGS) entry which is preliminary data.</text>
</comment>
<accession>A0ABQ5BVX1</accession>
<organism evidence="2 3">
    <name type="scientific">Tanacetum coccineum</name>
    <dbReference type="NCBI Taxonomy" id="301880"/>
    <lineage>
        <taxon>Eukaryota</taxon>
        <taxon>Viridiplantae</taxon>
        <taxon>Streptophyta</taxon>
        <taxon>Embryophyta</taxon>
        <taxon>Tracheophyta</taxon>
        <taxon>Spermatophyta</taxon>
        <taxon>Magnoliopsida</taxon>
        <taxon>eudicotyledons</taxon>
        <taxon>Gunneridae</taxon>
        <taxon>Pentapetalae</taxon>
        <taxon>asterids</taxon>
        <taxon>campanulids</taxon>
        <taxon>Asterales</taxon>
        <taxon>Asteraceae</taxon>
        <taxon>Asteroideae</taxon>
        <taxon>Anthemideae</taxon>
        <taxon>Anthemidinae</taxon>
        <taxon>Tanacetum</taxon>
    </lineage>
</organism>
<dbReference type="Pfam" id="PF16486">
    <property type="entry name" value="ArgoN"/>
    <property type="match status" value="1"/>
</dbReference>
<evidence type="ECO:0000313" key="2">
    <source>
        <dbReference type="EMBL" id="GJT18995.1"/>
    </source>
</evidence>
<evidence type="ECO:0000313" key="3">
    <source>
        <dbReference type="Proteomes" id="UP001151760"/>
    </source>
</evidence>
<proteinExistence type="predicted"/>
<dbReference type="EMBL" id="BQNB010013683">
    <property type="protein sequence ID" value="GJT18995.1"/>
    <property type="molecule type" value="Genomic_DNA"/>
</dbReference>
<reference evidence="2" key="1">
    <citation type="journal article" date="2022" name="Int. J. Mol. Sci.">
        <title>Draft Genome of Tanacetum Coccineum: Genomic Comparison of Closely Related Tanacetum-Family Plants.</title>
        <authorList>
            <person name="Yamashiro T."/>
            <person name="Shiraishi A."/>
            <person name="Nakayama K."/>
            <person name="Satake H."/>
        </authorList>
    </citation>
    <scope>NUCLEOTIDE SEQUENCE</scope>
</reference>
<reference evidence="2" key="2">
    <citation type="submission" date="2022-01" db="EMBL/GenBank/DDBJ databases">
        <authorList>
            <person name="Yamashiro T."/>
            <person name="Shiraishi A."/>
            <person name="Satake H."/>
            <person name="Nakayama K."/>
        </authorList>
    </citation>
    <scope>NUCLEOTIDE SEQUENCE</scope>
</reference>
<dbReference type="PROSITE" id="PS51257">
    <property type="entry name" value="PROKAR_LIPOPROTEIN"/>
    <property type="match status" value="1"/>
</dbReference>
<dbReference type="InterPro" id="IPR032474">
    <property type="entry name" value="Argonaute_N"/>
</dbReference>